<feature type="non-terminal residue" evidence="1">
    <location>
        <position position="32"/>
    </location>
</feature>
<gene>
    <name evidence="1" type="ORF">AVEN_112246_1</name>
</gene>
<name>A0A4Y2H8Q9_ARAVE</name>
<keyword evidence="2" id="KW-1185">Reference proteome</keyword>
<sequence length="32" mass="3718">MLNKKFYGLNFKIRASRGIESPLDYLCAKFHG</sequence>
<reference evidence="1 2" key="1">
    <citation type="journal article" date="2019" name="Sci. Rep.">
        <title>Orb-weaving spider Araneus ventricosus genome elucidates the spidroin gene catalogue.</title>
        <authorList>
            <person name="Kono N."/>
            <person name="Nakamura H."/>
            <person name="Ohtoshi R."/>
            <person name="Moran D.A.P."/>
            <person name="Shinohara A."/>
            <person name="Yoshida Y."/>
            <person name="Fujiwara M."/>
            <person name="Mori M."/>
            <person name="Tomita M."/>
            <person name="Arakawa K."/>
        </authorList>
    </citation>
    <scope>NUCLEOTIDE SEQUENCE [LARGE SCALE GENOMIC DNA]</scope>
</reference>
<evidence type="ECO:0000313" key="2">
    <source>
        <dbReference type="Proteomes" id="UP000499080"/>
    </source>
</evidence>
<proteinExistence type="predicted"/>
<dbReference type="Proteomes" id="UP000499080">
    <property type="component" value="Unassembled WGS sequence"/>
</dbReference>
<comment type="caution">
    <text evidence="1">The sequence shown here is derived from an EMBL/GenBank/DDBJ whole genome shotgun (WGS) entry which is preliminary data.</text>
</comment>
<dbReference type="AlphaFoldDB" id="A0A4Y2H8Q9"/>
<protein>
    <submittedName>
        <fullName evidence="1">Uncharacterized protein</fullName>
    </submittedName>
</protein>
<dbReference type="EMBL" id="BGPR01001764">
    <property type="protein sequence ID" value="GBM61365.1"/>
    <property type="molecule type" value="Genomic_DNA"/>
</dbReference>
<organism evidence="1 2">
    <name type="scientific">Araneus ventricosus</name>
    <name type="common">Orbweaver spider</name>
    <name type="synonym">Epeira ventricosa</name>
    <dbReference type="NCBI Taxonomy" id="182803"/>
    <lineage>
        <taxon>Eukaryota</taxon>
        <taxon>Metazoa</taxon>
        <taxon>Ecdysozoa</taxon>
        <taxon>Arthropoda</taxon>
        <taxon>Chelicerata</taxon>
        <taxon>Arachnida</taxon>
        <taxon>Araneae</taxon>
        <taxon>Araneomorphae</taxon>
        <taxon>Entelegynae</taxon>
        <taxon>Araneoidea</taxon>
        <taxon>Araneidae</taxon>
        <taxon>Araneus</taxon>
    </lineage>
</organism>
<accession>A0A4Y2H8Q9</accession>
<evidence type="ECO:0000313" key="1">
    <source>
        <dbReference type="EMBL" id="GBM61365.1"/>
    </source>
</evidence>